<keyword evidence="4" id="KW-1185">Reference proteome</keyword>
<proteinExistence type="predicted"/>
<sequence>MSTPRTTEVPGPSEEFPGLPHGVPGSAAARVSRTALGWVHDHRDLFRLPGDVLSPDAEVNRTLKPLGELGQLAFSMRAHSRPGSGRHRQASELLDFAWDQTRQGRLFLDLLREEPFATYPLEIYAAFAAAGLRHPGFEELAATVRRTRGWERIEQEPNRRLGVLNSERRVGLPPSGEPSAALARTWLGGLPEPWTFERTAGYGLTHVVFHLTDWGNARHRMPADLAGYLEVWLPPWLDTCLDAEQWDLGCELLAVAGCLPGAPSYRDGDLGGTVEAAWARITEVQDAAGGLPETGLGRPHEPARDFAHCYHSTLLAAFAATLTDPLPATAQEGVA</sequence>
<dbReference type="InterPro" id="IPR054190">
    <property type="entry name" value="DUF6895"/>
</dbReference>
<feature type="region of interest" description="Disordered" evidence="1">
    <location>
        <begin position="1"/>
        <end position="26"/>
    </location>
</feature>
<name>A0ABQ2EHF5_9ACTN</name>
<dbReference type="RefSeq" id="WP_229701058.1">
    <property type="nucleotide sequence ID" value="NZ_BMMV01000016.1"/>
</dbReference>
<protein>
    <recommendedName>
        <fullName evidence="2">DUF6895 domain-containing protein</fullName>
    </recommendedName>
</protein>
<dbReference type="Pfam" id="PF21836">
    <property type="entry name" value="DUF6895"/>
    <property type="match status" value="1"/>
</dbReference>
<organism evidence="3 4">
    <name type="scientific">Streptomyces camponoticapitis</name>
    <dbReference type="NCBI Taxonomy" id="1616125"/>
    <lineage>
        <taxon>Bacteria</taxon>
        <taxon>Bacillati</taxon>
        <taxon>Actinomycetota</taxon>
        <taxon>Actinomycetes</taxon>
        <taxon>Kitasatosporales</taxon>
        <taxon>Streptomycetaceae</taxon>
        <taxon>Streptomyces</taxon>
    </lineage>
</organism>
<feature type="domain" description="DUF6895" evidence="2">
    <location>
        <begin position="33"/>
        <end position="321"/>
    </location>
</feature>
<accession>A0ABQ2EHF5</accession>
<dbReference type="Proteomes" id="UP000660265">
    <property type="component" value="Unassembled WGS sequence"/>
</dbReference>
<gene>
    <name evidence="3" type="ORF">GCM10011583_46810</name>
</gene>
<reference evidence="4" key="1">
    <citation type="journal article" date="2019" name="Int. J. Syst. Evol. Microbiol.">
        <title>The Global Catalogue of Microorganisms (GCM) 10K type strain sequencing project: providing services to taxonomists for standard genome sequencing and annotation.</title>
        <authorList>
            <consortium name="The Broad Institute Genomics Platform"/>
            <consortium name="The Broad Institute Genome Sequencing Center for Infectious Disease"/>
            <person name="Wu L."/>
            <person name="Ma J."/>
        </authorList>
    </citation>
    <scope>NUCLEOTIDE SEQUENCE [LARGE SCALE GENOMIC DNA]</scope>
    <source>
        <strain evidence="4">CGMCC 4.7275</strain>
    </source>
</reference>
<evidence type="ECO:0000313" key="3">
    <source>
        <dbReference type="EMBL" id="GGK09446.1"/>
    </source>
</evidence>
<evidence type="ECO:0000313" key="4">
    <source>
        <dbReference type="Proteomes" id="UP000660265"/>
    </source>
</evidence>
<comment type="caution">
    <text evidence="3">The sequence shown here is derived from an EMBL/GenBank/DDBJ whole genome shotgun (WGS) entry which is preliminary data.</text>
</comment>
<evidence type="ECO:0000259" key="2">
    <source>
        <dbReference type="Pfam" id="PF21836"/>
    </source>
</evidence>
<dbReference type="EMBL" id="BMMV01000016">
    <property type="protein sequence ID" value="GGK09446.1"/>
    <property type="molecule type" value="Genomic_DNA"/>
</dbReference>
<evidence type="ECO:0000256" key="1">
    <source>
        <dbReference type="SAM" id="MobiDB-lite"/>
    </source>
</evidence>